<dbReference type="EMBL" id="QKKF02020455">
    <property type="protein sequence ID" value="RZF39193.1"/>
    <property type="molecule type" value="Genomic_DNA"/>
</dbReference>
<dbReference type="InterPro" id="IPR022048">
    <property type="entry name" value="Envelope_fusion-like"/>
</dbReference>
<protein>
    <submittedName>
        <fullName evidence="1">Uncharacterized protein</fullName>
    </submittedName>
</protein>
<keyword evidence="2" id="KW-1185">Reference proteome</keyword>
<gene>
    <name evidence="1" type="ORF">LSTR_LSTR014841</name>
</gene>
<evidence type="ECO:0000313" key="2">
    <source>
        <dbReference type="Proteomes" id="UP000291343"/>
    </source>
</evidence>
<name>A0A482X0G2_LAOST</name>
<dbReference type="OrthoDB" id="6624493at2759"/>
<comment type="caution">
    <text evidence="1">The sequence shown here is derived from an EMBL/GenBank/DDBJ whole genome shotgun (WGS) entry which is preliminary data.</text>
</comment>
<dbReference type="Pfam" id="PF12259">
    <property type="entry name" value="Baculo_F"/>
    <property type="match status" value="1"/>
</dbReference>
<sequence>MGKRMKLTRGTSISPTSAGKLSSLLLPPQNLSVILQQVDSKLPPRLSLLTTTEIDQVYEYYHFVTVHAVSTAIGIRLFLEILLKSPNRYFTLYSVKPLPFLDTVSGQYIVTKVNEDFLAVSHDGQRYTTMTHSDVDKCEGELYRLLCARRTYRYLYTRIVVFFTCLWEMNHLCNNTVKNTLYQDILNLFYIVYLKLKTGFTALVNQYE</sequence>
<dbReference type="STRING" id="195883.A0A482X0G2"/>
<evidence type="ECO:0000313" key="1">
    <source>
        <dbReference type="EMBL" id="RZF39193.1"/>
    </source>
</evidence>
<dbReference type="Proteomes" id="UP000291343">
    <property type="component" value="Unassembled WGS sequence"/>
</dbReference>
<dbReference type="AlphaFoldDB" id="A0A482X0G2"/>
<accession>A0A482X0G2</accession>
<organism evidence="1 2">
    <name type="scientific">Laodelphax striatellus</name>
    <name type="common">Small brown planthopper</name>
    <name type="synonym">Delphax striatella</name>
    <dbReference type="NCBI Taxonomy" id="195883"/>
    <lineage>
        <taxon>Eukaryota</taxon>
        <taxon>Metazoa</taxon>
        <taxon>Ecdysozoa</taxon>
        <taxon>Arthropoda</taxon>
        <taxon>Hexapoda</taxon>
        <taxon>Insecta</taxon>
        <taxon>Pterygota</taxon>
        <taxon>Neoptera</taxon>
        <taxon>Paraneoptera</taxon>
        <taxon>Hemiptera</taxon>
        <taxon>Auchenorrhyncha</taxon>
        <taxon>Fulgoroidea</taxon>
        <taxon>Delphacidae</taxon>
        <taxon>Criomorphinae</taxon>
        <taxon>Laodelphax</taxon>
    </lineage>
</organism>
<reference evidence="1 2" key="1">
    <citation type="journal article" date="2017" name="Gigascience">
        <title>Genome sequence of the small brown planthopper, Laodelphax striatellus.</title>
        <authorList>
            <person name="Zhu J."/>
            <person name="Jiang F."/>
            <person name="Wang X."/>
            <person name="Yang P."/>
            <person name="Bao Y."/>
            <person name="Zhao W."/>
            <person name="Wang W."/>
            <person name="Lu H."/>
            <person name="Wang Q."/>
            <person name="Cui N."/>
            <person name="Li J."/>
            <person name="Chen X."/>
            <person name="Luo L."/>
            <person name="Yu J."/>
            <person name="Kang L."/>
            <person name="Cui F."/>
        </authorList>
    </citation>
    <scope>NUCLEOTIDE SEQUENCE [LARGE SCALE GENOMIC DNA]</scope>
    <source>
        <strain evidence="1">Lst14</strain>
    </source>
</reference>
<proteinExistence type="predicted"/>
<dbReference type="InParanoid" id="A0A482X0G2"/>